<dbReference type="EMBL" id="JAYWIO010000003">
    <property type="protein sequence ID" value="KAK7273630.1"/>
    <property type="molecule type" value="Genomic_DNA"/>
</dbReference>
<proteinExistence type="predicted"/>
<gene>
    <name evidence="1" type="ORF">RIF29_14687</name>
</gene>
<organism evidence="1 2">
    <name type="scientific">Crotalaria pallida</name>
    <name type="common">Smooth rattlebox</name>
    <name type="synonym">Crotalaria striata</name>
    <dbReference type="NCBI Taxonomy" id="3830"/>
    <lineage>
        <taxon>Eukaryota</taxon>
        <taxon>Viridiplantae</taxon>
        <taxon>Streptophyta</taxon>
        <taxon>Embryophyta</taxon>
        <taxon>Tracheophyta</taxon>
        <taxon>Spermatophyta</taxon>
        <taxon>Magnoliopsida</taxon>
        <taxon>eudicotyledons</taxon>
        <taxon>Gunneridae</taxon>
        <taxon>Pentapetalae</taxon>
        <taxon>rosids</taxon>
        <taxon>fabids</taxon>
        <taxon>Fabales</taxon>
        <taxon>Fabaceae</taxon>
        <taxon>Papilionoideae</taxon>
        <taxon>50 kb inversion clade</taxon>
        <taxon>genistoids sensu lato</taxon>
        <taxon>core genistoids</taxon>
        <taxon>Crotalarieae</taxon>
        <taxon>Crotalaria</taxon>
    </lineage>
</organism>
<comment type="caution">
    <text evidence="1">The sequence shown here is derived from an EMBL/GenBank/DDBJ whole genome shotgun (WGS) entry which is preliminary data.</text>
</comment>
<protein>
    <submittedName>
        <fullName evidence="1">Uncharacterized protein</fullName>
    </submittedName>
</protein>
<sequence length="97" mass="10659">MSHRRPLLVPSSCSSRAFAALRQPSVESSSCSAATISTAASKPTGVLVDSAMKLVTSHILEDSVNDWREACSRVTPMLYSVYIAYVDWKEERRKPAL</sequence>
<dbReference type="AlphaFoldDB" id="A0AAN9FHI6"/>
<name>A0AAN9FHI6_CROPI</name>
<reference evidence="1 2" key="1">
    <citation type="submission" date="2024-01" db="EMBL/GenBank/DDBJ databases">
        <title>The genomes of 5 underutilized Papilionoideae crops provide insights into root nodulation and disease resistanc.</title>
        <authorList>
            <person name="Yuan L."/>
        </authorList>
    </citation>
    <scope>NUCLEOTIDE SEQUENCE [LARGE SCALE GENOMIC DNA]</scope>
    <source>
        <strain evidence="1">ZHUSHIDOU_FW_LH</strain>
        <tissue evidence="1">Leaf</tissue>
    </source>
</reference>
<accession>A0AAN9FHI6</accession>
<keyword evidence="2" id="KW-1185">Reference proteome</keyword>
<dbReference type="Proteomes" id="UP001372338">
    <property type="component" value="Unassembled WGS sequence"/>
</dbReference>
<evidence type="ECO:0000313" key="2">
    <source>
        <dbReference type="Proteomes" id="UP001372338"/>
    </source>
</evidence>
<evidence type="ECO:0000313" key="1">
    <source>
        <dbReference type="EMBL" id="KAK7273630.1"/>
    </source>
</evidence>